<keyword evidence="2" id="KW-1003">Cell membrane</keyword>
<evidence type="ECO:0000256" key="3">
    <source>
        <dbReference type="ARBA" id="ARBA00022692"/>
    </source>
</evidence>
<evidence type="ECO:0000256" key="7">
    <source>
        <dbReference type="ARBA" id="ARBA00023180"/>
    </source>
</evidence>
<gene>
    <name evidence="10" type="ORF">AFUS01_LOCUS27825</name>
</gene>
<feature type="signal peptide" evidence="9">
    <location>
        <begin position="1"/>
        <end position="30"/>
    </location>
</feature>
<protein>
    <submittedName>
        <fullName evidence="10">Uncharacterized protein</fullName>
    </submittedName>
</protein>
<dbReference type="InterPro" id="IPR052192">
    <property type="entry name" value="Insect_Ionotropic_Sensory_Rcpt"/>
</dbReference>
<feature type="chain" id="PRO_5035148964" evidence="9">
    <location>
        <begin position="31"/>
        <end position="315"/>
    </location>
</feature>
<evidence type="ECO:0000313" key="10">
    <source>
        <dbReference type="EMBL" id="CAG7817247.1"/>
    </source>
</evidence>
<dbReference type="Proteomes" id="UP000708208">
    <property type="component" value="Unassembled WGS sequence"/>
</dbReference>
<comment type="subcellular location">
    <subcellularLocation>
        <location evidence="1">Cell membrane</location>
        <topology evidence="1">Multi-pass membrane protein</topology>
    </subcellularLocation>
</comment>
<keyword evidence="11" id="KW-1185">Reference proteome</keyword>
<evidence type="ECO:0000256" key="4">
    <source>
        <dbReference type="ARBA" id="ARBA00022989"/>
    </source>
</evidence>
<feature type="transmembrane region" description="Helical" evidence="8">
    <location>
        <begin position="286"/>
        <end position="307"/>
    </location>
</feature>
<reference evidence="10" key="1">
    <citation type="submission" date="2021-06" db="EMBL/GenBank/DDBJ databases">
        <authorList>
            <person name="Hodson N. C."/>
            <person name="Mongue J. A."/>
            <person name="Jaron S. K."/>
        </authorList>
    </citation>
    <scope>NUCLEOTIDE SEQUENCE</scope>
</reference>
<sequence length="315" mass="36274">MSPMDTLTWVWLSVTVIALSLLSVTEKICAFKPYNSQHALMYTVKFKKPLNVITHFVEQIHGFTSLLMFQYPSHFTNPGCLTVMFMLTCIVFGNGYSSFIVSSITKPPPEETMGTFEELGKSHQLLVKKGQCGIETYSAFVYHPTLHGLCKNADNTTIYDLEKIPKASRQSVFKGIYSALKYKMKAHFTVTPRTITELDYLRFWVQEALNDCHESQGIVPYVFPKGWEFYNPKADTLMKVLDTLISSGIYKERASLLTFQIKMVAKRIKYIQPDDDMNTLYSLKDVFGLFLYLMLLCLLTFTLEISYKWISKYQE</sequence>
<keyword evidence="9" id="KW-0732">Signal</keyword>
<accession>A0A8J2KQ67</accession>
<dbReference type="EMBL" id="CAJVCH010389740">
    <property type="protein sequence ID" value="CAG7817247.1"/>
    <property type="molecule type" value="Genomic_DNA"/>
</dbReference>
<keyword evidence="7" id="KW-0325">Glycoprotein</keyword>
<comment type="caution">
    <text evidence="10">The sequence shown here is derived from an EMBL/GenBank/DDBJ whole genome shotgun (WGS) entry which is preliminary data.</text>
</comment>
<keyword evidence="3 8" id="KW-0812">Transmembrane</keyword>
<keyword evidence="4 8" id="KW-1133">Transmembrane helix</keyword>
<organism evidence="10 11">
    <name type="scientific">Allacma fusca</name>
    <dbReference type="NCBI Taxonomy" id="39272"/>
    <lineage>
        <taxon>Eukaryota</taxon>
        <taxon>Metazoa</taxon>
        <taxon>Ecdysozoa</taxon>
        <taxon>Arthropoda</taxon>
        <taxon>Hexapoda</taxon>
        <taxon>Collembola</taxon>
        <taxon>Symphypleona</taxon>
        <taxon>Sminthuridae</taxon>
        <taxon>Allacma</taxon>
    </lineage>
</organism>
<evidence type="ECO:0000313" key="11">
    <source>
        <dbReference type="Proteomes" id="UP000708208"/>
    </source>
</evidence>
<keyword evidence="6" id="KW-0675">Receptor</keyword>
<keyword evidence="5 8" id="KW-0472">Membrane</keyword>
<dbReference type="AlphaFoldDB" id="A0A8J2KQ67"/>
<evidence type="ECO:0000256" key="9">
    <source>
        <dbReference type="SAM" id="SignalP"/>
    </source>
</evidence>
<dbReference type="PANTHER" id="PTHR42643">
    <property type="entry name" value="IONOTROPIC RECEPTOR 20A-RELATED"/>
    <property type="match status" value="1"/>
</dbReference>
<proteinExistence type="predicted"/>
<name>A0A8J2KQ67_9HEXA</name>
<evidence type="ECO:0000256" key="1">
    <source>
        <dbReference type="ARBA" id="ARBA00004651"/>
    </source>
</evidence>
<dbReference type="GO" id="GO:0005886">
    <property type="term" value="C:plasma membrane"/>
    <property type="evidence" value="ECO:0007669"/>
    <property type="project" value="UniProtKB-SubCell"/>
</dbReference>
<evidence type="ECO:0000256" key="2">
    <source>
        <dbReference type="ARBA" id="ARBA00022475"/>
    </source>
</evidence>
<dbReference type="PANTHER" id="PTHR42643:SF30">
    <property type="entry name" value="IONOTROPIC RECEPTOR 40A-RELATED"/>
    <property type="match status" value="1"/>
</dbReference>
<evidence type="ECO:0000256" key="6">
    <source>
        <dbReference type="ARBA" id="ARBA00023170"/>
    </source>
</evidence>
<evidence type="ECO:0000256" key="8">
    <source>
        <dbReference type="SAM" id="Phobius"/>
    </source>
</evidence>
<evidence type="ECO:0000256" key="5">
    <source>
        <dbReference type="ARBA" id="ARBA00023136"/>
    </source>
</evidence>